<feature type="transmembrane region" description="Helical" evidence="2">
    <location>
        <begin position="286"/>
        <end position="305"/>
    </location>
</feature>
<proteinExistence type="predicted"/>
<comment type="caution">
    <text evidence="3">The sequence shown here is derived from an EMBL/GenBank/DDBJ whole genome shotgun (WGS) entry which is preliminary data.</text>
</comment>
<name>A0ABU2RYU4_9ACTN</name>
<organism evidence="3 4">
    <name type="scientific">Streptomyces johnsoniae</name>
    <dbReference type="NCBI Taxonomy" id="3075532"/>
    <lineage>
        <taxon>Bacteria</taxon>
        <taxon>Bacillati</taxon>
        <taxon>Actinomycetota</taxon>
        <taxon>Actinomycetes</taxon>
        <taxon>Kitasatosporales</taxon>
        <taxon>Streptomycetaceae</taxon>
        <taxon>Streptomyces</taxon>
    </lineage>
</organism>
<gene>
    <name evidence="3" type="ORF">RM779_04865</name>
</gene>
<feature type="region of interest" description="Disordered" evidence="1">
    <location>
        <begin position="68"/>
        <end position="165"/>
    </location>
</feature>
<feature type="region of interest" description="Disordered" evidence="1">
    <location>
        <begin position="207"/>
        <end position="229"/>
    </location>
</feature>
<accession>A0ABU2RYU4</accession>
<evidence type="ECO:0000313" key="3">
    <source>
        <dbReference type="EMBL" id="MDT0441932.1"/>
    </source>
</evidence>
<protein>
    <recommendedName>
        <fullName evidence="5">Integral membrane protein</fullName>
    </recommendedName>
</protein>
<evidence type="ECO:0000313" key="4">
    <source>
        <dbReference type="Proteomes" id="UP001183615"/>
    </source>
</evidence>
<keyword evidence="2" id="KW-1133">Transmembrane helix</keyword>
<feature type="compositionally biased region" description="Basic and acidic residues" evidence="1">
    <location>
        <begin position="103"/>
        <end position="125"/>
    </location>
</feature>
<evidence type="ECO:0008006" key="5">
    <source>
        <dbReference type="Google" id="ProtNLM"/>
    </source>
</evidence>
<dbReference type="Proteomes" id="UP001183615">
    <property type="component" value="Unassembled WGS sequence"/>
</dbReference>
<evidence type="ECO:0000256" key="2">
    <source>
        <dbReference type="SAM" id="Phobius"/>
    </source>
</evidence>
<sequence length="356" mass="37495">MGIEGEQLVLDYLSRVGDLAHGTRMSATQRATLVNGLRDEIGRRRAEAGGADSRASVKRILGKMGRPEDVVAAAAEHGSAPGTTPASVPAPAPVPAPRPVAEPPRKERSRRERRTKERAAKERAPVESPPAGPPVESAPAGPPGGPDAPAWPEVPLGGPQRDAEPWPDGQIGRFFGGIEIPEMLRASPAPAEADPDAALDAALDPETAAEAEEAVRPTEPERAARTARGRRWARAALSGRRVGGPVEYLGVLLLVAGTVAGSIVVLGLGWLVTYWSPRLSRRAAQWATFGMPALVGGGYLLWLLGRTAGYWGPALAEGEADGAFADHWPWLLRGAALASAAFLLHRARRKRPPADA</sequence>
<reference evidence="4" key="1">
    <citation type="submission" date="2023-07" db="EMBL/GenBank/DDBJ databases">
        <title>30 novel species of actinomycetes from the DSMZ collection.</title>
        <authorList>
            <person name="Nouioui I."/>
        </authorList>
    </citation>
    <scope>NUCLEOTIDE SEQUENCE [LARGE SCALE GENOMIC DNA]</scope>
    <source>
        <strain evidence="4">DSM 41886</strain>
    </source>
</reference>
<feature type="compositionally biased region" description="Pro residues" evidence="1">
    <location>
        <begin position="88"/>
        <end position="102"/>
    </location>
</feature>
<feature type="transmembrane region" description="Helical" evidence="2">
    <location>
        <begin position="327"/>
        <end position="344"/>
    </location>
</feature>
<dbReference type="RefSeq" id="WP_311616142.1">
    <property type="nucleotide sequence ID" value="NZ_JAVREV010000002.1"/>
</dbReference>
<keyword evidence="2" id="KW-0812">Transmembrane</keyword>
<keyword evidence="2" id="KW-0472">Membrane</keyword>
<keyword evidence="4" id="KW-1185">Reference proteome</keyword>
<feature type="compositionally biased region" description="Basic and acidic residues" evidence="1">
    <location>
        <begin position="213"/>
        <end position="224"/>
    </location>
</feature>
<dbReference type="EMBL" id="JAVREV010000002">
    <property type="protein sequence ID" value="MDT0441932.1"/>
    <property type="molecule type" value="Genomic_DNA"/>
</dbReference>
<evidence type="ECO:0000256" key="1">
    <source>
        <dbReference type="SAM" id="MobiDB-lite"/>
    </source>
</evidence>
<feature type="transmembrane region" description="Helical" evidence="2">
    <location>
        <begin position="248"/>
        <end position="274"/>
    </location>
</feature>